<accession>A0ACC0GAP2</accession>
<evidence type="ECO:0000313" key="1">
    <source>
        <dbReference type="EMBL" id="KAI7998105.1"/>
    </source>
</evidence>
<organism evidence="1 2">
    <name type="scientific">Camellia lanceoleosa</name>
    <dbReference type="NCBI Taxonomy" id="1840588"/>
    <lineage>
        <taxon>Eukaryota</taxon>
        <taxon>Viridiplantae</taxon>
        <taxon>Streptophyta</taxon>
        <taxon>Embryophyta</taxon>
        <taxon>Tracheophyta</taxon>
        <taxon>Spermatophyta</taxon>
        <taxon>Magnoliopsida</taxon>
        <taxon>eudicotyledons</taxon>
        <taxon>Gunneridae</taxon>
        <taxon>Pentapetalae</taxon>
        <taxon>asterids</taxon>
        <taxon>Ericales</taxon>
        <taxon>Theaceae</taxon>
        <taxon>Camellia</taxon>
    </lineage>
</organism>
<dbReference type="Proteomes" id="UP001060215">
    <property type="component" value="Chromosome 10"/>
</dbReference>
<gene>
    <name evidence="1" type="ORF">LOK49_LG10G00525</name>
</gene>
<name>A0ACC0GAP2_9ERIC</name>
<keyword evidence="2" id="KW-1185">Reference proteome</keyword>
<comment type="caution">
    <text evidence="1">The sequence shown here is derived from an EMBL/GenBank/DDBJ whole genome shotgun (WGS) entry which is preliminary data.</text>
</comment>
<proteinExistence type="predicted"/>
<evidence type="ECO:0000313" key="2">
    <source>
        <dbReference type="Proteomes" id="UP001060215"/>
    </source>
</evidence>
<reference evidence="1 2" key="1">
    <citation type="journal article" date="2022" name="Plant J.">
        <title>Chromosome-level genome of Camellia lanceoleosa provides a valuable resource for understanding genome evolution and self-incompatibility.</title>
        <authorList>
            <person name="Gong W."/>
            <person name="Xiao S."/>
            <person name="Wang L."/>
            <person name="Liao Z."/>
            <person name="Chang Y."/>
            <person name="Mo W."/>
            <person name="Hu G."/>
            <person name="Li W."/>
            <person name="Zhao G."/>
            <person name="Zhu H."/>
            <person name="Hu X."/>
            <person name="Ji K."/>
            <person name="Xiang X."/>
            <person name="Song Q."/>
            <person name="Yuan D."/>
            <person name="Jin S."/>
            <person name="Zhang L."/>
        </authorList>
    </citation>
    <scope>NUCLEOTIDE SEQUENCE [LARGE SCALE GENOMIC DNA]</scope>
    <source>
        <strain evidence="1">SQ_2022a</strain>
    </source>
</reference>
<sequence>MASQLLSAMKSTGLWVLSYFTNNPSNRKEAHSGSKVDVEAPPSSSSSSTPSHPISSPSRQPNIQSESQTQTHLSNPIAKAFRELEMGKSFLTFILPTTTMILALHGKDSSPGVLHSMLCLLCASLVALLYGISLRDLRSKGRTKHQETSKPIKPRCRRHHFRLDSSLVINLNTSDITGGIAVFGLVSCCGEIDWIIEIESSIDANATFHSKLRQSACQAADNALSKPCFKAFDIGL</sequence>
<protein>
    <submittedName>
        <fullName evidence="1">Uncharacterized protein</fullName>
    </submittedName>
</protein>
<dbReference type="EMBL" id="CM045767">
    <property type="protein sequence ID" value="KAI7998105.1"/>
    <property type="molecule type" value="Genomic_DNA"/>
</dbReference>